<reference evidence="3 4" key="1">
    <citation type="submission" date="2024-03" db="EMBL/GenBank/DDBJ databases">
        <authorList>
            <person name="Martinez-Hernandez J."/>
        </authorList>
    </citation>
    <scope>NUCLEOTIDE SEQUENCE [LARGE SCALE GENOMIC DNA]</scope>
</reference>
<dbReference type="EMBL" id="CAXHTB010000002">
    <property type="protein sequence ID" value="CAL0301430.1"/>
    <property type="molecule type" value="Genomic_DNA"/>
</dbReference>
<keyword evidence="4" id="KW-1185">Reference proteome</keyword>
<feature type="compositionally biased region" description="Basic and acidic residues" evidence="1">
    <location>
        <begin position="1"/>
        <end position="10"/>
    </location>
</feature>
<sequence length="148" mass="16692">MKKSGFDKNRNNKGTNESQKDRNRNNNRFLITINFLGSSGPVRFVVNMKDLVSGVIESALKYYDREGRVPVMGFDASNFLLYPANAWCDDALNPLEPIGSYGARNFVLCKKKVCSTMTEPQSKLISQKSNGGWKAWLNKSFSFKVLSH</sequence>
<feature type="region of interest" description="Disordered" evidence="1">
    <location>
        <begin position="1"/>
        <end position="23"/>
    </location>
</feature>
<comment type="caution">
    <text evidence="3">The sequence shown here is derived from an EMBL/GenBank/DDBJ whole genome shotgun (WGS) entry which is preliminary data.</text>
</comment>
<dbReference type="InterPro" id="IPR040358">
    <property type="entry name" value="At4g22758-like"/>
</dbReference>
<evidence type="ECO:0000313" key="4">
    <source>
        <dbReference type="Proteomes" id="UP001497480"/>
    </source>
</evidence>
<accession>A0AAV1VWN3</accession>
<evidence type="ECO:0000259" key="2">
    <source>
        <dbReference type="Pfam" id="PF23156"/>
    </source>
</evidence>
<protein>
    <recommendedName>
        <fullName evidence="2">DUF7054 domain-containing protein</fullName>
    </recommendedName>
</protein>
<feature type="domain" description="DUF7054" evidence="2">
    <location>
        <begin position="26"/>
        <end position="109"/>
    </location>
</feature>
<dbReference type="PANTHER" id="PTHR33270:SF5">
    <property type="entry name" value="GB|AAC00605.1"/>
    <property type="match status" value="1"/>
</dbReference>
<dbReference type="AlphaFoldDB" id="A0AAV1VWN3"/>
<name>A0AAV1VWN3_LUPLU</name>
<evidence type="ECO:0000313" key="3">
    <source>
        <dbReference type="EMBL" id="CAL0301430.1"/>
    </source>
</evidence>
<gene>
    <name evidence="3" type="ORF">LLUT_LOCUS2490</name>
</gene>
<evidence type="ECO:0000256" key="1">
    <source>
        <dbReference type="SAM" id="MobiDB-lite"/>
    </source>
</evidence>
<organism evidence="3 4">
    <name type="scientific">Lupinus luteus</name>
    <name type="common">European yellow lupine</name>
    <dbReference type="NCBI Taxonomy" id="3873"/>
    <lineage>
        <taxon>Eukaryota</taxon>
        <taxon>Viridiplantae</taxon>
        <taxon>Streptophyta</taxon>
        <taxon>Embryophyta</taxon>
        <taxon>Tracheophyta</taxon>
        <taxon>Spermatophyta</taxon>
        <taxon>Magnoliopsida</taxon>
        <taxon>eudicotyledons</taxon>
        <taxon>Gunneridae</taxon>
        <taxon>Pentapetalae</taxon>
        <taxon>rosids</taxon>
        <taxon>fabids</taxon>
        <taxon>Fabales</taxon>
        <taxon>Fabaceae</taxon>
        <taxon>Papilionoideae</taxon>
        <taxon>50 kb inversion clade</taxon>
        <taxon>genistoids sensu lato</taxon>
        <taxon>core genistoids</taxon>
        <taxon>Genisteae</taxon>
        <taxon>Lupinus</taxon>
    </lineage>
</organism>
<dbReference type="Proteomes" id="UP001497480">
    <property type="component" value="Unassembled WGS sequence"/>
</dbReference>
<dbReference type="InterPro" id="IPR055482">
    <property type="entry name" value="DUF7054"/>
</dbReference>
<dbReference type="Pfam" id="PF23156">
    <property type="entry name" value="DUF7054"/>
    <property type="match status" value="1"/>
</dbReference>
<proteinExistence type="predicted"/>
<dbReference type="PANTHER" id="PTHR33270">
    <property type="entry name" value="BNAC05G50380D PROTEIN"/>
    <property type="match status" value="1"/>
</dbReference>